<protein>
    <submittedName>
        <fullName evidence="3">Unannotated protein</fullName>
    </submittedName>
</protein>
<keyword evidence="1" id="KW-0238">DNA-binding</keyword>
<dbReference type="InterPro" id="IPR050109">
    <property type="entry name" value="HTH-type_TetR-like_transc_reg"/>
</dbReference>
<dbReference type="PANTHER" id="PTHR30328:SF54">
    <property type="entry name" value="HTH-TYPE TRANSCRIPTIONAL REPRESSOR SCO4008"/>
    <property type="match status" value="1"/>
</dbReference>
<evidence type="ECO:0000256" key="1">
    <source>
        <dbReference type="ARBA" id="ARBA00023125"/>
    </source>
</evidence>
<dbReference type="Gene3D" id="1.10.357.10">
    <property type="entry name" value="Tetracycline Repressor, domain 2"/>
    <property type="match status" value="1"/>
</dbReference>
<dbReference type="PROSITE" id="PS50977">
    <property type="entry name" value="HTH_TETR_2"/>
    <property type="match status" value="1"/>
</dbReference>
<dbReference type="InterPro" id="IPR009057">
    <property type="entry name" value="Homeodomain-like_sf"/>
</dbReference>
<dbReference type="InterPro" id="IPR001647">
    <property type="entry name" value="HTH_TetR"/>
</dbReference>
<dbReference type="SUPFAM" id="SSF46689">
    <property type="entry name" value="Homeodomain-like"/>
    <property type="match status" value="1"/>
</dbReference>
<dbReference type="Pfam" id="PF00440">
    <property type="entry name" value="TetR_N"/>
    <property type="match status" value="1"/>
</dbReference>
<dbReference type="AlphaFoldDB" id="A0A6J6XW77"/>
<proteinExistence type="predicted"/>
<evidence type="ECO:0000313" key="3">
    <source>
        <dbReference type="EMBL" id="CAB4801470.1"/>
    </source>
</evidence>
<evidence type="ECO:0000259" key="2">
    <source>
        <dbReference type="PROSITE" id="PS50977"/>
    </source>
</evidence>
<accession>A0A6J6XW77</accession>
<reference evidence="3" key="1">
    <citation type="submission" date="2020-05" db="EMBL/GenBank/DDBJ databases">
        <authorList>
            <person name="Chiriac C."/>
            <person name="Salcher M."/>
            <person name="Ghai R."/>
            <person name="Kavagutti S V."/>
        </authorList>
    </citation>
    <scope>NUCLEOTIDE SEQUENCE</scope>
</reference>
<feature type="domain" description="HTH tetR-type" evidence="2">
    <location>
        <begin position="10"/>
        <end position="70"/>
    </location>
</feature>
<dbReference type="EMBL" id="CAFAAG010000132">
    <property type="protein sequence ID" value="CAB4801470.1"/>
    <property type="molecule type" value="Genomic_DNA"/>
</dbReference>
<organism evidence="3">
    <name type="scientific">freshwater metagenome</name>
    <dbReference type="NCBI Taxonomy" id="449393"/>
    <lineage>
        <taxon>unclassified sequences</taxon>
        <taxon>metagenomes</taxon>
        <taxon>ecological metagenomes</taxon>
    </lineage>
</organism>
<gene>
    <name evidence="3" type="ORF">UFOPK2975_01278</name>
</gene>
<dbReference type="PANTHER" id="PTHR30328">
    <property type="entry name" value="TRANSCRIPTIONAL REPRESSOR"/>
    <property type="match status" value="1"/>
</dbReference>
<name>A0A6J6XW77_9ZZZZ</name>
<dbReference type="GO" id="GO:0003677">
    <property type="term" value="F:DNA binding"/>
    <property type="evidence" value="ECO:0007669"/>
    <property type="project" value="UniProtKB-KW"/>
</dbReference>
<sequence>MPAPTTNSLPDSKTRILESARAELNSQGILGLRVSEVAKNADTSITLIYRYFTDRDGLLARVLGDMYDEFRLNFQNKVNQWLAITDEITIEQFVCLMPNPAEETKHARDFRLQVLATSLENPELHKRIKKITQETHEWMTSAIETSRHKLPEQDRNFDTRFLTVFMFNVMFVFYDLVDDKISADDYRAMLANQIRSSALISS</sequence>